<protein>
    <recommendedName>
        <fullName evidence="3">Hexosyltransferase</fullName>
    </recommendedName>
</protein>
<organism evidence="1 2">
    <name type="scientific">Prymnesium parvum</name>
    <name type="common">Toxic golden alga</name>
    <dbReference type="NCBI Taxonomy" id="97485"/>
    <lineage>
        <taxon>Eukaryota</taxon>
        <taxon>Haptista</taxon>
        <taxon>Haptophyta</taxon>
        <taxon>Prymnesiophyceae</taxon>
        <taxon>Prymnesiales</taxon>
        <taxon>Prymnesiaceae</taxon>
        <taxon>Prymnesium</taxon>
    </lineage>
</organism>
<reference evidence="1 2" key="1">
    <citation type="journal article" date="2024" name="Science">
        <title>Giant polyketide synthase enzymes in the biosynthesis of giant marine polyether toxins.</title>
        <authorList>
            <person name="Fallon T.R."/>
            <person name="Shende V.V."/>
            <person name="Wierzbicki I.H."/>
            <person name="Pendleton A.L."/>
            <person name="Watervoot N.F."/>
            <person name="Auber R.P."/>
            <person name="Gonzalez D.J."/>
            <person name="Wisecaver J.H."/>
            <person name="Moore B.S."/>
        </authorList>
    </citation>
    <scope>NUCLEOTIDE SEQUENCE [LARGE SCALE GENOMIC DNA]</scope>
    <source>
        <strain evidence="1 2">12B1</strain>
    </source>
</reference>
<dbReference type="SUPFAM" id="SSF53448">
    <property type="entry name" value="Nucleotide-diphospho-sugar transferases"/>
    <property type="match status" value="1"/>
</dbReference>
<evidence type="ECO:0008006" key="3">
    <source>
        <dbReference type="Google" id="ProtNLM"/>
    </source>
</evidence>
<proteinExistence type="predicted"/>
<dbReference type="Gene3D" id="3.90.550.10">
    <property type="entry name" value="Spore Coat Polysaccharide Biosynthesis Protein SpsA, Chain A"/>
    <property type="match status" value="1"/>
</dbReference>
<dbReference type="EMBL" id="JBGBPQ010000001">
    <property type="protein sequence ID" value="KAL1529165.1"/>
    <property type="molecule type" value="Genomic_DNA"/>
</dbReference>
<name>A0AB34K919_PRYPA</name>
<keyword evidence="2" id="KW-1185">Reference proteome</keyword>
<dbReference type="InterPro" id="IPR029044">
    <property type="entry name" value="Nucleotide-diphossugar_trans"/>
</dbReference>
<dbReference type="AlphaFoldDB" id="A0AB34K919"/>
<gene>
    <name evidence="1" type="ORF">AB1Y20_000124</name>
</gene>
<comment type="caution">
    <text evidence="1">The sequence shown here is derived from an EMBL/GenBank/DDBJ whole genome shotgun (WGS) entry which is preliminary data.</text>
</comment>
<sequence length="462" mass="52532">MAEAQLVARLQAEVARLRGELAACRAHSPRTPEALLQVPNTSWPLPHAAARLHAAIHPPHRRLDEAADSMAPRRWIRRQARLHHSDTPLVGNCTFEKLVGTNLLELLPSDGSGRCAHRHADAATALRACAALPACGGVSRDNGLSCATRHGRASHKFELRAGTAELRRNALSFVCKERRRELRQLRRPGASAAQGVAFIMIGTCDDTSYNCNFVQEVKQAVSAVRSIYRGRADRSIAVLADGGISMQWIYDNIQPDIVQPLVFNDILDYDPRAKKLLAYPQTPFEQTVFMDGDTYALRNFDMLFNILSRFELAAAFECCRLYWPTKHVPYDEHGFFQGWEMQTGVMAYRKSPNVVRFWRVAYEEYQREQKYWEQRSSGEQGATTYALGLTDVRFIPLPPAFNARPYTLFQWLQPFGLSVYHGKELWKLRDLQDKVATPQEIIRQRMVRDWDIAGQQIARILQ</sequence>
<dbReference type="Proteomes" id="UP001515480">
    <property type="component" value="Unassembled WGS sequence"/>
</dbReference>
<evidence type="ECO:0000313" key="2">
    <source>
        <dbReference type="Proteomes" id="UP001515480"/>
    </source>
</evidence>
<accession>A0AB34K919</accession>
<evidence type="ECO:0000313" key="1">
    <source>
        <dbReference type="EMBL" id="KAL1529165.1"/>
    </source>
</evidence>